<gene>
    <name evidence="6" type="ORF">DK847_16765</name>
</gene>
<evidence type="ECO:0000313" key="6">
    <source>
        <dbReference type="EMBL" id="PZF75872.1"/>
    </source>
</evidence>
<dbReference type="InterPro" id="IPR050090">
    <property type="entry name" value="Tyrosine_recombinase_XerCD"/>
</dbReference>
<dbReference type="PANTHER" id="PTHR30349">
    <property type="entry name" value="PHAGE INTEGRASE-RELATED"/>
    <property type="match status" value="1"/>
</dbReference>
<dbReference type="GO" id="GO:0015074">
    <property type="term" value="P:DNA integration"/>
    <property type="evidence" value="ECO:0007669"/>
    <property type="project" value="UniProtKB-KW"/>
</dbReference>
<dbReference type="GO" id="GO:0006310">
    <property type="term" value="P:DNA recombination"/>
    <property type="evidence" value="ECO:0007669"/>
    <property type="project" value="UniProtKB-KW"/>
</dbReference>
<dbReference type="SUPFAM" id="SSF56349">
    <property type="entry name" value="DNA breaking-rejoining enzymes"/>
    <property type="match status" value="1"/>
</dbReference>
<reference evidence="7" key="1">
    <citation type="submission" date="2018-06" db="EMBL/GenBank/DDBJ databases">
        <title>Aestuariibacter litoralis strain KCTC 52945T.</title>
        <authorList>
            <person name="Li X."/>
            <person name="Salam N."/>
            <person name="Li J.-L."/>
            <person name="Chen Y.-M."/>
            <person name="Yang Z.-W."/>
            <person name="Zhang L.-Y."/>
            <person name="Han M.-X."/>
            <person name="Xiao M."/>
            <person name="Li W.-J."/>
        </authorList>
    </citation>
    <scope>NUCLEOTIDE SEQUENCE [LARGE SCALE GENOMIC DNA]</scope>
    <source>
        <strain evidence="7">KCTC 52945</strain>
    </source>
</reference>
<dbReference type="Gene3D" id="1.10.443.10">
    <property type="entry name" value="Intergrase catalytic core"/>
    <property type="match status" value="1"/>
</dbReference>
<dbReference type="InterPro" id="IPR013762">
    <property type="entry name" value="Integrase-like_cat_sf"/>
</dbReference>
<evidence type="ECO:0000256" key="4">
    <source>
        <dbReference type="ARBA" id="ARBA00023172"/>
    </source>
</evidence>
<dbReference type="Proteomes" id="UP000248795">
    <property type="component" value="Unassembled WGS sequence"/>
</dbReference>
<accession>A0A2W2AQI1</accession>
<keyword evidence="2" id="KW-0229">DNA integration</keyword>
<evidence type="ECO:0000256" key="1">
    <source>
        <dbReference type="ARBA" id="ARBA00008857"/>
    </source>
</evidence>
<dbReference type="InterPro" id="IPR002104">
    <property type="entry name" value="Integrase_catalytic"/>
</dbReference>
<evidence type="ECO:0000256" key="2">
    <source>
        <dbReference type="ARBA" id="ARBA00022908"/>
    </source>
</evidence>
<dbReference type="PANTHER" id="PTHR30349:SF41">
    <property type="entry name" value="INTEGRASE_RECOMBINASE PROTEIN MJ0367-RELATED"/>
    <property type="match status" value="1"/>
</dbReference>
<name>A0A2W2AQI1_9HYPH</name>
<protein>
    <recommendedName>
        <fullName evidence="5">Tyr recombinase domain-containing protein</fullName>
    </recommendedName>
</protein>
<dbReference type="Pfam" id="PF00589">
    <property type="entry name" value="Phage_integrase"/>
    <property type="match status" value="1"/>
</dbReference>
<keyword evidence="3" id="KW-0238">DNA-binding</keyword>
<evidence type="ECO:0000259" key="5">
    <source>
        <dbReference type="PROSITE" id="PS51898"/>
    </source>
</evidence>
<dbReference type="Gene3D" id="1.10.150.130">
    <property type="match status" value="1"/>
</dbReference>
<dbReference type="AlphaFoldDB" id="A0A2W2AQI1"/>
<dbReference type="PROSITE" id="PS51898">
    <property type="entry name" value="TYR_RECOMBINASE"/>
    <property type="match status" value="1"/>
</dbReference>
<comment type="caution">
    <text evidence="6">The sequence shown here is derived from an EMBL/GenBank/DDBJ whole genome shotgun (WGS) entry which is preliminary data.</text>
</comment>
<evidence type="ECO:0000256" key="3">
    <source>
        <dbReference type="ARBA" id="ARBA00023125"/>
    </source>
</evidence>
<evidence type="ECO:0000313" key="7">
    <source>
        <dbReference type="Proteomes" id="UP000248795"/>
    </source>
</evidence>
<dbReference type="InterPro" id="IPR011010">
    <property type="entry name" value="DNA_brk_join_enz"/>
</dbReference>
<organism evidence="6 7">
    <name type="scientific">Aestuariivirga litoralis</name>
    <dbReference type="NCBI Taxonomy" id="2650924"/>
    <lineage>
        <taxon>Bacteria</taxon>
        <taxon>Pseudomonadati</taxon>
        <taxon>Pseudomonadota</taxon>
        <taxon>Alphaproteobacteria</taxon>
        <taxon>Hyphomicrobiales</taxon>
        <taxon>Aestuariivirgaceae</taxon>
        <taxon>Aestuariivirga</taxon>
    </lineage>
</organism>
<dbReference type="EMBL" id="QKVK01000008">
    <property type="protein sequence ID" value="PZF75872.1"/>
    <property type="molecule type" value="Genomic_DNA"/>
</dbReference>
<keyword evidence="4" id="KW-0233">DNA recombination</keyword>
<sequence>MFVHRYSEAELADRQFRKTIPPKWEPYYIILSWGRAIGYRRTPKCAGRWVARIRVAAPTGCPYREASMGVADDGRAATGKKILSFEQAKAKALQWFDSPELIPIRVPARPFGWQSELSVCPVGDRYTVAHAMRDFCEWKKEFRARQNFHASVSRANVYTIPLLGGIPCDELTPQQCRSLLLYIESSVLHRAGGTRLTQVDPRTLDPEVRRKRRVTANQTFTDLRAALNFAFGEGKIASNMAWRHVKLFRSVNRIRTDILTWEQARKMVQLANPELQRLILGALYTGCRITELFQMRVGDINGSRAAIYITPVKCYRGRTIALPDEGYEFFKALAYGHDNDSPLIRRNKGWPWTVGYVRSHFHKLCAQMGLPRTFVFHSLRHTYASLLLKAGTPPIVVARQLGHLNMATTLRTYAHVTDDFMDVEFRSRFKPGFLTAPDLFADAVQE</sequence>
<proteinExistence type="inferred from homology"/>
<comment type="similarity">
    <text evidence="1">Belongs to the 'phage' integrase family.</text>
</comment>
<keyword evidence="7" id="KW-1185">Reference proteome</keyword>
<dbReference type="CDD" id="cd00796">
    <property type="entry name" value="INT_Rci_Hp1_C"/>
    <property type="match status" value="1"/>
</dbReference>
<dbReference type="GO" id="GO:0003677">
    <property type="term" value="F:DNA binding"/>
    <property type="evidence" value="ECO:0007669"/>
    <property type="project" value="UniProtKB-KW"/>
</dbReference>
<dbReference type="InterPro" id="IPR010998">
    <property type="entry name" value="Integrase_recombinase_N"/>
</dbReference>
<feature type="domain" description="Tyr recombinase" evidence="5">
    <location>
        <begin position="254"/>
        <end position="426"/>
    </location>
</feature>